<organism evidence="3">
    <name type="scientific">Dunaliella tertiolecta</name>
    <name type="common">Green alga</name>
    <dbReference type="NCBI Taxonomy" id="3047"/>
    <lineage>
        <taxon>Eukaryota</taxon>
        <taxon>Viridiplantae</taxon>
        <taxon>Chlorophyta</taxon>
        <taxon>core chlorophytes</taxon>
        <taxon>Chlorophyceae</taxon>
        <taxon>CS clade</taxon>
        <taxon>Chlamydomonadales</taxon>
        <taxon>Dunaliellaceae</taxon>
        <taxon>Dunaliella</taxon>
    </lineage>
</organism>
<dbReference type="Pfam" id="PF16029">
    <property type="entry name" value="DUF4787"/>
    <property type="match status" value="1"/>
</dbReference>
<dbReference type="InterPro" id="IPR031985">
    <property type="entry name" value="DUF4787"/>
</dbReference>
<sequence length="130" mass="14732">MLKHSGLLLLLLLCTLGTWVSDAGSSPASRSKPTKSGSSFDKDVQRRRNECASNHSIMEPCIQEDVDEENCIIKCVSQKCYNELFPEPIEDGEVISYQNTRLKRCLREEAKMQRAAEAQKDKERKRGDVL</sequence>
<feature type="signal peptide" evidence="2">
    <location>
        <begin position="1"/>
        <end position="23"/>
    </location>
</feature>
<feature type="chain" id="PRO_5031136971" evidence="2">
    <location>
        <begin position="24"/>
        <end position="130"/>
    </location>
</feature>
<reference evidence="3" key="1">
    <citation type="submission" date="2021-01" db="EMBL/GenBank/DDBJ databases">
        <authorList>
            <person name="Corre E."/>
            <person name="Pelletier E."/>
            <person name="Niang G."/>
            <person name="Scheremetjew M."/>
            <person name="Finn R."/>
            <person name="Kale V."/>
            <person name="Holt S."/>
            <person name="Cochrane G."/>
            <person name="Meng A."/>
            <person name="Brown T."/>
            <person name="Cohen L."/>
        </authorList>
    </citation>
    <scope>NUCLEOTIDE SEQUENCE</scope>
    <source>
        <strain evidence="3">CCMP1320</strain>
    </source>
</reference>
<dbReference type="AlphaFoldDB" id="A0A7S3VVV3"/>
<evidence type="ECO:0000256" key="2">
    <source>
        <dbReference type="SAM" id="SignalP"/>
    </source>
</evidence>
<feature type="compositionally biased region" description="Polar residues" evidence="1">
    <location>
        <begin position="23"/>
        <end position="39"/>
    </location>
</feature>
<keyword evidence="2" id="KW-0732">Signal</keyword>
<protein>
    <submittedName>
        <fullName evidence="3">Uncharacterized protein</fullName>
    </submittedName>
</protein>
<evidence type="ECO:0000256" key="1">
    <source>
        <dbReference type="SAM" id="MobiDB-lite"/>
    </source>
</evidence>
<name>A0A7S3VVV3_DUNTE</name>
<accession>A0A7S3VVV3</accession>
<gene>
    <name evidence="3" type="ORF">DTER00134_LOCUS22635</name>
</gene>
<evidence type="ECO:0000313" key="3">
    <source>
        <dbReference type="EMBL" id="CAE0507558.1"/>
    </source>
</evidence>
<feature type="region of interest" description="Disordered" evidence="1">
    <location>
        <begin position="23"/>
        <end position="46"/>
    </location>
</feature>
<proteinExistence type="predicted"/>
<dbReference type="EMBL" id="HBIP01037464">
    <property type="protein sequence ID" value="CAE0507558.1"/>
    <property type="molecule type" value="Transcribed_RNA"/>
</dbReference>